<organism evidence="1 2">
    <name type="scientific">Cordyceps javanica</name>
    <dbReference type="NCBI Taxonomy" id="43265"/>
    <lineage>
        <taxon>Eukaryota</taxon>
        <taxon>Fungi</taxon>
        <taxon>Dikarya</taxon>
        <taxon>Ascomycota</taxon>
        <taxon>Pezizomycotina</taxon>
        <taxon>Sordariomycetes</taxon>
        <taxon>Hypocreomycetidae</taxon>
        <taxon>Hypocreales</taxon>
        <taxon>Cordycipitaceae</taxon>
        <taxon>Cordyceps</taxon>
    </lineage>
</organism>
<reference evidence="1 2" key="1">
    <citation type="journal article" date="2019" name="Appl. Microbiol. Biotechnol.">
        <title>Genome sequence of Isaria javanica and comparative genome analysis insights into family S53 peptidase evolution in fungal entomopathogens.</title>
        <authorList>
            <person name="Lin R."/>
            <person name="Zhang X."/>
            <person name="Xin B."/>
            <person name="Zou M."/>
            <person name="Gao Y."/>
            <person name="Qin F."/>
            <person name="Hu Q."/>
            <person name="Xie B."/>
            <person name="Cheng X."/>
        </authorList>
    </citation>
    <scope>NUCLEOTIDE SEQUENCE [LARGE SCALE GENOMIC DNA]</scope>
    <source>
        <strain evidence="1 2">IJ1G</strain>
    </source>
</reference>
<protein>
    <submittedName>
        <fullName evidence="1">Uncharacterized protein</fullName>
    </submittedName>
</protein>
<dbReference type="Proteomes" id="UP000315783">
    <property type="component" value="Unassembled WGS sequence"/>
</dbReference>
<keyword evidence="2" id="KW-1185">Reference proteome</keyword>
<dbReference type="AlphaFoldDB" id="A0A545V9W0"/>
<evidence type="ECO:0000313" key="2">
    <source>
        <dbReference type="Proteomes" id="UP000315783"/>
    </source>
</evidence>
<accession>A0A545V9W0</accession>
<evidence type="ECO:0000313" key="1">
    <source>
        <dbReference type="EMBL" id="TQV98514.1"/>
    </source>
</evidence>
<gene>
    <name evidence="1" type="ORF">IF1G_02594</name>
</gene>
<dbReference type="EMBL" id="SPUK01000003">
    <property type="protein sequence ID" value="TQV98514.1"/>
    <property type="molecule type" value="Genomic_DNA"/>
</dbReference>
<sequence>MMHCVCRCAVEGTTVYYPRVFAKRETAVSCNQGWLGTQEWLLSCTILRGLLPSTVRLRGDLLHSEQGPGFSPPFSSNGAQHNGVSLCGPRESVLRGLASHGRWAIRPIWE</sequence>
<comment type="caution">
    <text evidence="1">The sequence shown here is derived from an EMBL/GenBank/DDBJ whole genome shotgun (WGS) entry which is preliminary data.</text>
</comment>
<proteinExistence type="predicted"/>
<name>A0A545V9W0_9HYPO</name>